<evidence type="ECO:0000313" key="1">
    <source>
        <dbReference type="EMBL" id="UXH43947.1"/>
    </source>
</evidence>
<evidence type="ECO:0000313" key="2">
    <source>
        <dbReference type="Proteomes" id="UP001064027"/>
    </source>
</evidence>
<dbReference type="EMBL" id="CP104558">
    <property type="protein sequence ID" value="UXH43947.1"/>
    <property type="molecule type" value="Genomic_DNA"/>
</dbReference>
<dbReference type="Proteomes" id="UP001064027">
    <property type="component" value="Chromosome"/>
</dbReference>
<proteinExistence type="predicted"/>
<organism evidence="1 2">
    <name type="scientific">Rossellomorea vietnamensis</name>
    <dbReference type="NCBI Taxonomy" id="218284"/>
    <lineage>
        <taxon>Bacteria</taxon>
        <taxon>Bacillati</taxon>
        <taxon>Bacillota</taxon>
        <taxon>Bacilli</taxon>
        <taxon>Bacillales</taxon>
        <taxon>Bacillaceae</taxon>
        <taxon>Rossellomorea</taxon>
    </lineage>
</organism>
<reference evidence="1" key="1">
    <citation type="submission" date="2022-09" db="EMBL/GenBank/DDBJ databases">
        <title>Complete genome sequence of Rossellomorea vietnamensis strain RL-WG62, a newly isolated PGPR with the potential for plant salinity stress alleviation.</title>
        <authorList>
            <person name="Ren L."/>
            <person name="Wang G."/>
            <person name="Hu H."/>
        </authorList>
    </citation>
    <scope>NUCLEOTIDE SEQUENCE</scope>
    <source>
        <strain evidence="1">RL-WG62</strain>
    </source>
</reference>
<gene>
    <name evidence="1" type="ORF">N5C46_20275</name>
</gene>
<keyword evidence="2" id="KW-1185">Reference proteome</keyword>
<name>A0ACD4C8M8_9BACI</name>
<accession>A0ACD4C8M8</accession>
<sequence>MKKYIKPIIIVLICFVVVGVLMFIYDALHGNFIRDYLMEKQVKEHLLGNGYTEEDLLSIEAEYSMKLNTNRIKGTFAYVIFKDEPKEKYVYMQWRETGKIQQECSYYSEGTGAYEVKYTEERKHMIKNCF</sequence>
<protein>
    <submittedName>
        <fullName evidence="1">DUF3139 domain-containing protein</fullName>
    </submittedName>
</protein>